<evidence type="ECO:0000256" key="3">
    <source>
        <dbReference type="ARBA" id="ARBA00023136"/>
    </source>
</evidence>
<feature type="repeat" description="CHCR" evidence="6">
    <location>
        <begin position="635"/>
        <end position="812"/>
    </location>
</feature>
<dbReference type="InterPro" id="IPR032914">
    <property type="entry name" value="Vam6/VPS39/TRAP1"/>
</dbReference>
<dbReference type="RefSeq" id="XP_014671052.1">
    <property type="nucleotide sequence ID" value="XM_014815566.1"/>
</dbReference>
<dbReference type="InterPro" id="IPR019452">
    <property type="entry name" value="VPS39/TGF_beta_rcpt-assoc_1"/>
</dbReference>
<evidence type="ECO:0000313" key="9">
    <source>
        <dbReference type="RefSeq" id="XP_014671052.1"/>
    </source>
</evidence>
<dbReference type="InterPro" id="IPR000547">
    <property type="entry name" value="Clathrin_H-chain/VPS_repeat"/>
</dbReference>
<dbReference type="SUPFAM" id="SSF50978">
    <property type="entry name" value="WD40 repeat-like"/>
    <property type="match status" value="1"/>
</dbReference>
<dbReference type="Pfam" id="PF00780">
    <property type="entry name" value="CNH"/>
    <property type="match status" value="1"/>
</dbReference>
<dbReference type="InterPro" id="IPR001611">
    <property type="entry name" value="Leu-rich_rpt"/>
</dbReference>
<dbReference type="InterPro" id="IPR036322">
    <property type="entry name" value="WD40_repeat_dom_sf"/>
</dbReference>
<protein>
    <submittedName>
        <fullName evidence="9">Vam6/Vps39-like protein</fullName>
    </submittedName>
</protein>
<dbReference type="Proteomes" id="UP000695022">
    <property type="component" value="Unplaced"/>
</dbReference>
<dbReference type="InterPro" id="IPR001180">
    <property type="entry name" value="CNH_dom"/>
</dbReference>
<evidence type="ECO:0000259" key="7">
    <source>
        <dbReference type="PROSITE" id="PS50219"/>
    </source>
</evidence>
<evidence type="ECO:0000256" key="4">
    <source>
        <dbReference type="ARBA" id="ARBA00023228"/>
    </source>
</evidence>
<dbReference type="PANTHER" id="PTHR12894:SF49">
    <property type="entry name" value="VAM6_VPS39-LIKE PROTEIN"/>
    <property type="match status" value="1"/>
</dbReference>
<comment type="subcellular location">
    <subcellularLocation>
        <location evidence="1">Endomembrane system</location>
        <topology evidence="1">Peripheral membrane protein</topology>
    </subcellularLocation>
    <subcellularLocation>
        <location evidence="2">Lysosome</location>
    </subcellularLocation>
</comment>
<gene>
    <name evidence="9" type="primary">LOC106811843</name>
</gene>
<dbReference type="Pfam" id="PF10367">
    <property type="entry name" value="zf-Vps39_C"/>
    <property type="match status" value="1"/>
</dbReference>
<evidence type="ECO:0000256" key="5">
    <source>
        <dbReference type="ARBA" id="ARBA00038201"/>
    </source>
</evidence>
<dbReference type="SMART" id="SM00036">
    <property type="entry name" value="CNH"/>
    <property type="match status" value="1"/>
</dbReference>
<name>A0ABM1EFT1_PRICU</name>
<feature type="domain" description="CNH" evidence="7">
    <location>
        <begin position="15"/>
        <end position="286"/>
    </location>
</feature>
<dbReference type="PANTHER" id="PTHR12894">
    <property type="entry name" value="CNH DOMAIN CONTAINING"/>
    <property type="match status" value="1"/>
</dbReference>
<dbReference type="GeneID" id="106811843"/>
<evidence type="ECO:0000256" key="6">
    <source>
        <dbReference type="PROSITE-ProRule" id="PRU01006"/>
    </source>
</evidence>
<dbReference type="PROSITE" id="PS50236">
    <property type="entry name" value="CHCR"/>
    <property type="match status" value="1"/>
</dbReference>
<organism evidence="8 9">
    <name type="scientific">Priapulus caudatus</name>
    <name type="common">Priapulid worm</name>
    <dbReference type="NCBI Taxonomy" id="37621"/>
    <lineage>
        <taxon>Eukaryota</taxon>
        <taxon>Metazoa</taxon>
        <taxon>Ecdysozoa</taxon>
        <taxon>Scalidophora</taxon>
        <taxon>Priapulida</taxon>
        <taxon>Priapulimorpha</taxon>
        <taxon>Priapulimorphida</taxon>
        <taxon>Priapulidae</taxon>
        <taxon>Priapulus</taxon>
    </lineage>
</organism>
<dbReference type="Pfam" id="PF10366">
    <property type="entry name" value="Vps39_1"/>
    <property type="match status" value="1"/>
</dbReference>
<sequence length="950" mass="108932">MHDAYEAVAILEKLPLQIESIASYENNLLVGTKQGHLLMYCITPHQGDQKFEVRLLRSNKHFSKRPIIQMEVVPELQILISLSDAVISVHDLTVFNLITTINKTRGASVFTLDVQNQVSLSGNISTTLRMCVAVRRKLQLFYWKNRNFHELQPDLGVPDVAKCMVWCGDSLCVGFKTEYFIIKTETGNLKDLFPMGKNEPRVTKLEDKRLALGKDDMTIFLDWEGNATQKFALTWSDMPIALEYNAPYLVGVLPRYVEIRTVESRSLIQSIELSKPRYVTTCHKANSIYVGVDVARLCARPVPSRTRECLIEVEEEKKERIHQIQTLFAFNSVLSASIQGIHGSVHTAGHVTASTWASTSHVLVARPVPVKDQVKQLVQQKQFELALQLVELSDEVARGEEGEDTIRYRLLFAFNLFYQASNFKRIPWDFLFIQLDTDPSHVIGLFPGLLPPDFRSQLEYPEKLPELAGADLENGFVALIEYLTQVRMELVKDMTKQVQFSSATIEGAATVKLSQRQQLQIIDTTLLKCYLQTNDALIAPLLRLRDNHCHLDESERVLKKHQKFSELIILYQRKNLHKRALDLLLKQAMKPDSALKGHERTVQYLQHLGRDHLPLIFEFSSWVLKAHPEDGLKIFTDDLPEVELLPRDKILQYLQQHFPDLVIPYLEHVVLEWDDTSPHYHNSLVNHYRQRVQALTADYLDSLPEGQLPRPHGMEPGELGELRNKLVFFLESSTHYVAQAVLVHFPFDAFFEERAILLGRLGRHEQALAIYIYVICDLAKAEEYCRRNYSKTKDSSKDVFLTMFKILVVPPDPTMIGVMLPQLPNPEPQPVMALELLRLHANKIDTIKALQLLPLPTRVCDIHQFLEKVLQERASHKRRGQILRSLLSAEHLQVQEQIIFHQAHKIVITDENICRVCKKKIGNSAFARYPNGVLVHYYCCKDVKICPVEL</sequence>
<dbReference type="InterPro" id="IPR019453">
    <property type="entry name" value="VPS39/TGFA1_Znf"/>
</dbReference>
<dbReference type="PROSITE" id="PS50219">
    <property type="entry name" value="CNH"/>
    <property type="match status" value="1"/>
</dbReference>
<evidence type="ECO:0000256" key="1">
    <source>
        <dbReference type="ARBA" id="ARBA00004184"/>
    </source>
</evidence>
<evidence type="ECO:0000256" key="2">
    <source>
        <dbReference type="ARBA" id="ARBA00004371"/>
    </source>
</evidence>
<evidence type="ECO:0000313" key="8">
    <source>
        <dbReference type="Proteomes" id="UP000695022"/>
    </source>
</evidence>
<reference evidence="9" key="1">
    <citation type="submission" date="2025-08" db="UniProtKB">
        <authorList>
            <consortium name="RefSeq"/>
        </authorList>
    </citation>
    <scope>IDENTIFICATION</scope>
</reference>
<comment type="similarity">
    <text evidence="5">Belongs to the VAM6/VPS39 family.</text>
</comment>
<keyword evidence="4" id="KW-0458">Lysosome</keyword>
<proteinExistence type="inferred from homology"/>
<dbReference type="PROSITE" id="PS51450">
    <property type="entry name" value="LRR"/>
    <property type="match status" value="1"/>
</dbReference>
<keyword evidence="3" id="KW-0472">Membrane</keyword>
<accession>A0ABM1EFT1</accession>
<keyword evidence="8" id="KW-1185">Reference proteome</keyword>